<accession>A0A1H0S2P1</accession>
<reference evidence="2 3" key="1">
    <citation type="submission" date="2016-10" db="EMBL/GenBank/DDBJ databases">
        <authorList>
            <person name="de Groot N.N."/>
        </authorList>
    </citation>
    <scope>NUCLEOTIDE SEQUENCE [LARGE SCALE GENOMIC DNA]</scope>
    <source>
        <strain evidence="2 3">BS3776</strain>
    </source>
</reference>
<dbReference type="Proteomes" id="UP000198549">
    <property type="component" value="Chromosome I"/>
</dbReference>
<organism evidence="2 3">
    <name type="scientific">Pseudomonas reinekei</name>
    <dbReference type="NCBI Taxonomy" id="395598"/>
    <lineage>
        <taxon>Bacteria</taxon>
        <taxon>Pseudomonadati</taxon>
        <taxon>Pseudomonadota</taxon>
        <taxon>Gammaproteobacteria</taxon>
        <taxon>Pseudomonadales</taxon>
        <taxon>Pseudomonadaceae</taxon>
        <taxon>Pseudomonas</taxon>
    </lineage>
</organism>
<feature type="compositionally biased region" description="Basic and acidic residues" evidence="1">
    <location>
        <begin position="1"/>
        <end position="11"/>
    </location>
</feature>
<dbReference type="AlphaFoldDB" id="A0A1H0S2P1"/>
<proteinExistence type="predicted"/>
<protein>
    <submittedName>
        <fullName evidence="2">Uncharacterized protein</fullName>
    </submittedName>
</protein>
<name>A0A1H0S2P1_PSERE</name>
<sequence length="88" mass="10082">MAASTPRDETLPGKTHHYRTDSPKKYAEMTEKPLRAPTRRVARLYGFSTTNKNFCTKTAQCVYAECFAHPQFTQLRGEPVTFLVVTQR</sequence>
<feature type="region of interest" description="Disordered" evidence="1">
    <location>
        <begin position="1"/>
        <end position="31"/>
    </location>
</feature>
<feature type="compositionally biased region" description="Basic and acidic residues" evidence="1">
    <location>
        <begin position="18"/>
        <end position="31"/>
    </location>
</feature>
<dbReference type="EMBL" id="LT629709">
    <property type="protein sequence ID" value="SDP35954.1"/>
    <property type="molecule type" value="Genomic_DNA"/>
</dbReference>
<evidence type="ECO:0000256" key="1">
    <source>
        <dbReference type="SAM" id="MobiDB-lite"/>
    </source>
</evidence>
<evidence type="ECO:0000313" key="2">
    <source>
        <dbReference type="EMBL" id="SDP35954.1"/>
    </source>
</evidence>
<gene>
    <name evidence="2" type="ORF">SAMN04490202_3896</name>
</gene>
<evidence type="ECO:0000313" key="3">
    <source>
        <dbReference type="Proteomes" id="UP000198549"/>
    </source>
</evidence>